<feature type="signal peptide" evidence="9">
    <location>
        <begin position="1"/>
        <end position="26"/>
    </location>
</feature>
<feature type="compositionally biased region" description="Acidic residues" evidence="8">
    <location>
        <begin position="192"/>
        <end position="204"/>
    </location>
</feature>
<accession>A0ABZ0JZR3</accession>
<dbReference type="EMBL" id="CP136522">
    <property type="protein sequence ID" value="WOT05006.1"/>
    <property type="molecule type" value="Genomic_DNA"/>
</dbReference>
<dbReference type="Proteomes" id="UP001529491">
    <property type="component" value="Chromosome"/>
</dbReference>
<proteinExistence type="inferred from homology"/>
<dbReference type="PROSITE" id="PS52016">
    <property type="entry name" value="TONB_DEPENDENT_REC_3"/>
    <property type="match status" value="1"/>
</dbReference>
<evidence type="ECO:0000256" key="6">
    <source>
        <dbReference type="ARBA" id="ARBA00023237"/>
    </source>
</evidence>
<evidence type="ECO:0000256" key="8">
    <source>
        <dbReference type="SAM" id="MobiDB-lite"/>
    </source>
</evidence>
<evidence type="ECO:0000256" key="9">
    <source>
        <dbReference type="SAM" id="SignalP"/>
    </source>
</evidence>
<dbReference type="InterPro" id="IPR012910">
    <property type="entry name" value="Plug_dom"/>
</dbReference>
<gene>
    <name evidence="11" type="ORF">RGE70_17185</name>
</gene>
<dbReference type="Pfam" id="PF07715">
    <property type="entry name" value="Plug"/>
    <property type="match status" value="1"/>
</dbReference>
<keyword evidence="2 7" id="KW-0813">Transport</keyword>
<keyword evidence="9" id="KW-0732">Signal</keyword>
<dbReference type="SUPFAM" id="SSF56935">
    <property type="entry name" value="Porins"/>
    <property type="match status" value="1"/>
</dbReference>
<evidence type="ECO:0000259" key="10">
    <source>
        <dbReference type="Pfam" id="PF07715"/>
    </source>
</evidence>
<evidence type="ECO:0000256" key="2">
    <source>
        <dbReference type="ARBA" id="ARBA00022448"/>
    </source>
</evidence>
<dbReference type="RefSeq" id="WP_310472643.1">
    <property type="nucleotide sequence ID" value="NZ_CP136522.1"/>
</dbReference>
<keyword evidence="5 7" id="KW-0472">Membrane</keyword>
<keyword evidence="11" id="KW-0675">Receptor</keyword>
<evidence type="ECO:0000313" key="11">
    <source>
        <dbReference type="EMBL" id="WOT05006.1"/>
    </source>
</evidence>
<dbReference type="InterPro" id="IPR036942">
    <property type="entry name" value="Beta-barrel_TonB_sf"/>
</dbReference>
<feature type="chain" id="PRO_5045112515" evidence="9">
    <location>
        <begin position="27"/>
        <end position="813"/>
    </location>
</feature>
<organism evidence="11 12">
    <name type="scientific">Shewanella youngdeokensis</name>
    <dbReference type="NCBI Taxonomy" id="2999068"/>
    <lineage>
        <taxon>Bacteria</taxon>
        <taxon>Pseudomonadati</taxon>
        <taxon>Pseudomonadota</taxon>
        <taxon>Gammaproteobacteria</taxon>
        <taxon>Alteromonadales</taxon>
        <taxon>Shewanellaceae</taxon>
        <taxon>Shewanella</taxon>
    </lineage>
</organism>
<dbReference type="InterPro" id="IPR039426">
    <property type="entry name" value="TonB-dep_rcpt-like"/>
</dbReference>
<comment type="similarity">
    <text evidence="7">Belongs to the TonB-dependent receptor family.</text>
</comment>
<keyword evidence="6 7" id="KW-0998">Cell outer membrane</keyword>
<dbReference type="Gene3D" id="2.40.170.20">
    <property type="entry name" value="TonB-dependent receptor, beta-barrel domain"/>
    <property type="match status" value="1"/>
</dbReference>
<evidence type="ECO:0000256" key="7">
    <source>
        <dbReference type="PROSITE-ProRule" id="PRU01360"/>
    </source>
</evidence>
<evidence type="ECO:0000256" key="5">
    <source>
        <dbReference type="ARBA" id="ARBA00023136"/>
    </source>
</evidence>
<reference evidence="11 12" key="1">
    <citation type="submission" date="2023-10" db="EMBL/GenBank/DDBJ databases">
        <title>Complete genome sequence of Shewanella sp. DAU334.</title>
        <authorList>
            <person name="Lee Y.-S."/>
            <person name="Jeong H.-R."/>
            <person name="Hwang E.-J."/>
            <person name="Choi Y.-L."/>
            <person name="Kim G.-D."/>
        </authorList>
    </citation>
    <scope>NUCLEOTIDE SEQUENCE [LARGE SCALE GENOMIC DNA]</scope>
    <source>
        <strain evidence="11 12">DAU334</strain>
    </source>
</reference>
<feature type="region of interest" description="Disordered" evidence="8">
    <location>
        <begin position="186"/>
        <end position="206"/>
    </location>
</feature>
<evidence type="ECO:0000313" key="12">
    <source>
        <dbReference type="Proteomes" id="UP001529491"/>
    </source>
</evidence>
<feature type="domain" description="TonB-dependent receptor plug" evidence="10">
    <location>
        <begin position="49"/>
        <end position="159"/>
    </location>
</feature>
<dbReference type="Gene3D" id="2.170.130.10">
    <property type="entry name" value="TonB-dependent receptor, plug domain"/>
    <property type="match status" value="1"/>
</dbReference>
<evidence type="ECO:0000256" key="1">
    <source>
        <dbReference type="ARBA" id="ARBA00004571"/>
    </source>
</evidence>
<name>A0ABZ0JZR3_9GAMM</name>
<keyword evidence="12" id="KW-1185">Reference proteome</keyword>
<sequence>MMKSILLPTLLASSIGLALYGSQAIANDVLPVLAETETQAVEQNDNLLIEREQINAKPVANNSLSQLLKTQPGIAINDATASVRGGDLAPEEISLANARTHQTNYMIGGVTTNNISTFGADDKAGSIGGHTSGYFFDTELLESVEVMDRNVDAEYGSFTGGIINAELRKPTDEFTAEYTFKMTDSDWNSDPTLDEDNSDLEEPIWGDGSYQDQYQKRFHNLFVGGAINENHKIGIGISVQESDIPLIYNGERQDQGQSNTNVFINHLATLGAWELSNELRFSEFTDKRFLNDTFTDETAEDSDYENSSSGIGYTLKLNREFAQGMWRNTAAFDQLKNERSADVNYFKTHFDYRTGFDMGSEGSYGNFDETQNSTKLKSAFDFNTLYTGEVRHQLSVGVEATLHSAEGTFSEDFHTFTQYSDADGSVELDSWTTTAAGDYKADSNQYALFATDTIEWNKLTVNLGLRAEHIELFDQTVIAPRISGSWDFEAERTNRLSMGASRYYSGSLLGWALTAEKRALQTNHQDCVGTGGGSDISLNPDDYTCESITQYQATDLNQADTPYSDEISLNYDLQLGNVVMNAGYLYRQQRDGLSSIYNSELGYDELHNNIESDSNIYSLRFSNANNYAFLGGKIGGYLDLGFVDAKGSGTTTSVYDDQNDLYSGSSTEWVELDGELMRRTEMDAGSYNSDFTAGLAINTSWDQYGVMWSNFVNYEGGRKLTLFQTTDSREIEGELQSVAVMSSAEMESLVTWDTKVSWTPSMANERMTLSFSVTNLLDKQVKISTSGIDDNSKFTDDYYNQGRQVWLSVGVSM</sequence>
<keyword evidence="4 7" id="KW-0812">Transmembrane</keyword>
<comment type="subcellular location">
    <subcellularLocation>
        <location evidence="1 7">Cell outer membrane</location>
        <topology evidence="1 7">Multi-pass membrane protein</topology>
    </subcellularLocation>
</comment>
<dbReference type="InterPro" id="IPR037066">
    <property type="entry name" value="Plug_dom_sf"/>
</dbReference>
<keyword evidence="3 7" id="KW-1134">Transmembrane beta strand</keyword>
<protein>
    <submittedName>
        <fullName evidence="11">TonB-dependent receptor plug domain-containing protein</fullName>
    </submittedName>
</protein>
<evidence type="ECO:0000256" key="4">
    <source>
        <dbReference type="ARBA" id="ARBA00022692"/>
    </source>
</evidence>
<evidence type="ECO:0000256" key="3">
    <source>
        <dbReference type="ARBA" id="ARBA00022452"/>
    </source>
</evidence>